<accession>A0AAQ3VY15</accession>
<feature type="domain" description="ATP-grasp" evidence="4">
    <location>
        <begin position="120"/>
        <end position="324"/>
    </location>
</feature>
<proteinExistence type="inferred from homology"/>
<evidence type="ECO:0000256" key="1">
    <source>
        <dbReference type="ARBA" id="ARBA00010871"/>
    </source>
</evidence>
<dbReference type="SUPFAM" id="SSF56059">
    <property type="entry name" value="Glutathione synthetase ATP-binding domain-like"/>
    <property type="match status" value="1"/>
</dbReference>
<dbReference type="RefSeq" id="WP_339101745.1">
    <property type="nucleotide sequence ID" value="NZ_CP147247.1"/>
</dbReference>
<dbReference type="Gene3D" id="3.30.470.20">
    <property type="entry name" value="ATP-grasp fold, B domain"/>
    <property type="match status" value="1"/>
</dbReference>
<dbReference type="InterPro" id="IPR013815">
    <property type="entry name" value="ATP_grasp_subdomain_1"/>
</dbReference>
<dbReference type="GO" id="GO:0008716">
    <property type="term" value="F:D-alanine-D-alanine ligase activity"/>
    <property type="evidence" value="ECO:0007669"/>
    <property type="project" value="InterPro"/>
</dbReference>
<name>A0AAQ3VY15_9ENTE</name>
<dbReference type="EMBL" id="CP147247">
    <property type="protein sequence ID" value="WYJ91610.1"/>
    <property type="molecule type" value="Genomic_DNA"/>
</dbReference>
<evidence type="ECO:0000256" key="2">
    <source>
        <dbReference type="ARBA" id="ARBA00022598"/>
    </source>
</evidence>
<reference evidence="5" key="1">
    <citation type="submission" date="2017-05" db="EMBL/GenBank/DDBJ databases">
        <authorList>
            <consortium name="The Broad Institute Genomics Platform"/>
            <consortium name="The Broad Institute Genomic Center for Infectious Diseases"/>
            <person name="Earl A."/>
            <person name="Manson A."/>
            <person name="Schwartman J."/>
            <person name="Gilmore M."/>
            <person name="Abouelleil A."/>
            <person name="Cao P."/>
            <person name="Chapman S."/>
            <person name="Cusick C."/>
            <person name="Shea T."/>
            <person name="Young S."/>
            <person name="Neafsey D."/>
            <person name="Nusbaum C."/>
            <person name="Birren B."/>
        </authorList>
    </citation>
    <scope>NUCLEOTIDE SEQUENCE</scope>
    <source>
        <strain evidence="5">9E7_DIV0242</strain>
    </source>
</reference>
<sequence length="334" mass="38145">MHRNIKIAIIANTRDEFENASDISNIIYNDNPSKKSIDYLLSEIRCLGFESFFFGGIEELITACKEKKEYQNTLFFNLSDGLTQPSRKGQAAFLLEILGVPYIGSDPFTRLMTANKSYTKQFLCSQEITSPNGHIIRSLNDFSQYDIEYPIMIKPNNEGSSIGITQESVAFDFTSAVYYLNKLLNKFDEILIEQYIEGYDITNLVIGNSDSFLVSEVIISSLNGKTYFDKEVLGIKEKATGVRKQFLGEEILQKNQIEYIKKMSNKIFKCLNLKDYARFDYRLNNKQLYFLEASPNPVLSETSELGLISLKRQTPARLYLEAVINSAVLRINTK</sequence>
<dbReference type="GO" id="GO:0046872">
    <property type="term" value="F:metal ion binding"/>
    <property type="evidence" value="ECO:0007669"/>
    <property type="project" value="InterPro"/>
</dbReference>
<protein>
    <submittedName>
        <fullName evidence="5">D-alanine-D-alanine ligase</fullName>
    </submittedName>
</protein>
<organism evidence="5 6">
    <name type="scientific">Candidatus Enterococcus clewellii</name>
    <dbReference type="NCBI Taxonomy" id="1834193"/>
    <lineage>
        <taxon>Bacteria</taxon>
        <taxon>Bacillati</taxon>
        <taxon>Bacillota</taxon>
        <taxon>Bacilli</taxon>
        <taxon>Lactobacillales</taxon>
        <taxon>Enterococcaceae</taxon>
        <taxon>Enterococcus</taxon>
    </lineage>
</organism>
<keyword evidence="3" id="KW-0547">Nucleotide-binding</keyword>
<keyword evidence="6" id="KW-1185">Reference proteome</keyword>
<reference evidence="5" key="2">
    <citation type="submission" date="2024-03" db="EMBL/GenBank/DDBJ databases">
        <title>The Genome Sequence of Enterococcus sp. DIV0242b.</title>
        <authorList>
            <consortium name="The Broad Institute Genomics Platform"/>
            <consortium name="The Broad Institute Microbial Omics Core"/>
            <consortium name="The Broad Institute Genomic Center for Infectious Diseases"/>
            <person name="Earl A."/>
            <person name="Manson A."/>
            <person name="Gilmore M."/>
            <person name="Schwartman J."/>
            <person name="Shea T."/>
            <person name="Abouelleil A."/>
            <person name="Cao P."/>
            <person name="Chapman S."/>
            <person name="Cusick C."/>
            <person name="Young S."/>
            <person name="Neafsey D."/>
            <person name="Nusbaum C."/>
            <person name="Birren B."/>
        </authorList>
    </citation>
    <scope>NUCLEOTIDE SEQUENCE</scope>
    <source>
        <strain evidence="5">9E7_DIV0242</strain>
    </source>
</reference>
<keyword evidence="2 5" id="KW-0436">Ligase</keyword>
<dbReference type="GO" id="GO:0005524">
    <property type="term" value="F:ATP binding"/>
    <property type="evidence" value="ECO:0007669"/>
    <property type="project" value="UniProtKB-UniRule"/>
</dbReference>
<gene>
    <name evidence="5" type="ORF">A5888_003378</name>
</gene>
<evidence type="ECO:0000313" key="6">
    <source>
        <dbReference type="Proteomes" id="UP000195141"/>
    </source>
</evidence>
<dbReference type="Proteomes" id="UP000195141">
    <property type="component" value="Chromosome"/>
</dbReference>
<keyword evidence="3" id="KW-0067">ATP-binding</keyword>
<dbReference type="PROSITE" id="PS50975">
    <property type="entry name" value="ATP_GRASP"/>
    <property type="match status" value="1"/>
</dbReference>
<dbReference type="Pfam" id="PF07478">
    <property type="entry name" value="Dala_Dala_lig_C"/>
    <property type="match status" value="1"/>
</dbReference>
<dbReference type="PANTHER" id="PTHR23132:SF23">
    <property type="entry name" value="D-ALANINE--D-ALANINE LIGASE B"/>
    <property type="match status" value="1"/>
</dbReference>
<evidence type="ECO:0000256" key="3">
    <source>
        <dbReference type="PROSITE-ProRule" id="PRU00409"/>
    </source>
</evidence>
<dbReference type="InterPro" id="IPR011761">
    <property type="entry name" value="ATP-grasp"/>
</dbReference>
<comment type="similarity">
    <text evidence="1">Belongs to the D-alanine--D-alanine ligase family.</text>
</comment>
<evidence type="ECO:0000259" key="4">
    <source>
        <dbReference type="PROSITE" id="PS50975"/>
    </source>
</evidence>
<dbReference type="Gene3D" id="3.30.1490.20">
    <property type="entry name" value="ATP-grasp fold, A domain"/>
    <property type="match status" value="1"/>
</dbReference>
<dbReference type="AlphaFoldDB" id="A0AAQ3VY15"/>
<dbReference type="PANTHER" id="PTHR23132">
    <property type="entry name" value="D-ALANINE--D-ALANINE LIGASE"/>
    <property type="match status" value="1"/>
</dbReference>
<dbReference type="InterPro" id="IPR011095">
    <property type="entry name" value="Dala_Dala_lig_C"/>
</dbReference>
<evidence type="ECO:0000313" key="5">
    <source>
        <dbReference type="EMBL" id="WYJ91610.1"/>
    </source>
</evidence>